<reference evidence="2" key="1">
    <citation type="submission" date="2022-05" db="EMBL/GenBank/DDBJ databases">
        <title>Novel bacterial taxa in a minimal lignocellulolytic consortium and its capacity to transform plastics disclosed by genome-resolved metagenomics.</title>
        <authorList>
            <person name="Rodriguez C.A.D."/>
            <person name="Diaz-Garcia L."/>
            <person name="Herrera K."/>
            <person name="Tarazona N.A."/>
            <person name="Sproer C."/>
            <person name="Overmann J."/>
            <person name="Jimenez D.J."/>
        </authorList>
    </citation>
    <scope>NUCLEOTIDE SEQUENCE</scope>
    <source>
        <strain evidence="2">MAG5</strain>
    </source>
</reference>
<gene>
    <name evidence="2" type="ORF">NAG76_22210</name>
</gene>
<feature type="compositionally biased region" description="Basic and acidic residues" evidence="1">
    <location>
        <begin position="30"/>
        <end position="42"/>
    </location>
</feature>
<dbReference type="Proteomes" id="UP001056756">
    <property type="component" value="Chromosome"/>
</dbReference>
<sequence>MSNENNVGISEISEHRDRQISIDEIKEELKRIEPSEPQKEESVAEATPPLTANSNWKALYRDIANYAKTLRQTNDE</sequence>
<evidence type="ECO:0000313" key="2">
    <source>
        <dbReference type="EMBL" id="URN94498.1"/>
    </source>
</evidence>
<dbReference type="EMBL" id="CP097899">
    <property type="protein sequence ID" value="URN94498.1"/>
    <property type="molecule type" value="Genomic_DNA"/>
</dbReference>
<evidence type="ECO:0000256" key="1">
    <source>
        <dbReference type="SAM" id="MobiDB-lite"/>
    </source>
</evidence>
<feature type="region of interest" description="Disordered" evidence="1">
    <location>
        <begin position="1"/>
        <end position="20"/>
    </location>
</feature>
<proteinExistence type="predicted"/>
<accession>A0A9J6ZEB6</accession>
<protein>
    <submittedName>
        <fullName evidence="2">Uncharacterized protein</fullName>
    </submittedName>
</protein>
<organism evidence="2 3">
    <name type="scientific">Candidatus Pristimantibacillus lignocellulolyticus</name>
    <dbReference type="NCBI Taxonomy" id="2994561"/>
    <lineage>
        <taxon>Bacteria</taxon>
        <taxon>Bacillati</taxon>
        <taxon>Bacillota</taxon>
        <taxon>Bacilli</taxon>
        <taxon>Bacillales</taxon>
        <taxon>Paenibacillaceae</taxon>
        <taxon>Candidatus Pristimantibacillus</taxon>
    </lineage>
</organism>
<feature type="region of interest" description="Disordered" evidence="1">
    <location>
        <begin position="30"/>
        <end position="52"/>
    </location>
</feature>
<name>A0A9J6ZEB6_9BACL</name>
<dbReference type="KEGG" id="plig:NAG76_22210"/>
<dbReference type="AlphaFoldDB" id="A0A9J6ZEB6"/>
<evidence type="ECO:0000313" key="3">
    <source>
        <dbReference type="Proteomes" id="UP001056756"/>
    </source>
</evidence>